<keyword evidence="2" id="KW-1185">Reference proteome</keyword>
<sequence length="130" mass="14520">MVCVFLPSTQPLQVQPLHSHFSPVQQPQPLSQEPQPQLTDATAWAPTLGSLHFAQEHVLHSHFSSLQHLQSDLHWSQPHLVPTNAHFPDWQHAAFVNAVTSTNAACRSESLSFDTQPWQVQPSHLQVSVS</sequence>
<feature type="non-terminal residue" evidence="1">
    <location>
        <position position="130"/>
    </location>
</feature>
<reference evidence="1 2" key="1">
    <citation type="journal article" date="2013" name="Mar. Genomics">
        <title>Expression of sulfatases in Rhodopirellula baltica and the diversity of sulfatases in the genus Rhodopirellula.</title>
        <authorList>
            <person name="Wegner C.E."/>
            <person name="Richter-Heitmann T."/>
            <person name="Klindworth A."/>
            <person name="Klockow C."/>
            <person name="Richter M."/>
            <person name="Achstetter T."/>
            <person name="Glockner F.O."/>
            <person name="Harder J."/>
        </authorList>
    </citation>
    <scope>NUCLEOTIDE SEQUENCE [LARGE SCALE GENOMIC DNA]</scope>
    <source>
        <strain evidence="1 2">SM41</strain>
    </source>
</reference>
<dbReference type="AlphaFoldDB" id="M5U3L7"/>
<name>M5U3L7_9BACT</name>
<dbReference type="EMBL" id="ANOH01000189">
    <property type="protein sequence ID" value="EMI55854.1"/>
    <property type="molecule type" value="Genomic_DNA"/>
</dbReference>
<evidence type="ECO:0000313" key="2">
    <source>
        <dbReference type="Proteomes" id="UP000011885"/>
    </source>
</evidence>
<accession>M5U3L7</accession>
<protein>
    <submittedName>
        <fullName evidence="1">Uncharacterized protein</fullName>
    </submittedName>
</protein>
<comment type="caution">
    <text evidence="1">The sequence shown here is derived from an EMBL/GenBank/DDBJ whole genome shotgun (WGS) entry which is preliminary data.</text>
</comment>
<organism evidence="1 2">
    <name type="scientific">Rhodopirellula sallentina SM41</name>
    <dbReference type="NCBI Taxonomy" id="1263870"/>
    <lineage>
        <taxon>Bacteria</taxon>
        <taxon>Pseudomonadati</taxon>
        <taxon>Planctomycetota</taxon>
        <taxon>Planctomycetia</taxon>
        <taxon>Pirellulales</taxon>
        <taxon>Pirellulaceae</taxon>
        <taxon>Rhodopirellula</taxon>
    </lineage>
</organism>
<gene>
    <name evidence="1" type="ORF">RSSM_02686</name>
</gene>
<dbReference type="Proteomes" id="UP000011885">
    <property type="component" value="Unassembled WGS sequence"/>
</dbReference>
<proteinExistence type="predicted"/>
<evidence type="ECO:0000313" key="1">
    <source>
        <dbReference type="EMBL" id="EMI55854.1"/>
    </source>
</evidence>